<dbReference type="CDD" id="cd02523">
    <property type="entry name" value="PC_cytidylyltransferase"/>
    <property type="match status" value="1"/>
</dbReference>
<name>A0A3D8IPV5_9HELI</name>
<dbReference type="OrthoDB" id="9788272at2"/>
<dbReference type="Proteomes" id="UP000256514">
    <property type="component" value="Unassembled WGS sequence"/>
</dbReference>
<accession>A0A3D8IPV5</accession>
<evidence type="ECO:0000256" key="1">
    <source>
        <dbReference type="ARBA" id="ARBA00022679"/>
    </source>
</evidence>
<evidence type="ECO:0000313" key="5">
    <source>
        <dbReference type="Proteomes" id="UP000256514"/>
    </source>
</evidence>
<proteinExistence type="predicted"/>
<feature type="domain" description="MobA-like NTP transferase" evidence="3">
    <location>
        <begin position="4"/>
        <end position="112"/>
    </location>
</feature>
<gene>
    <name evidence="4" type="ORF">CQA54_06725</name>
</gene>
<dbReference type="Gene3D" id="3.90.550.10">
    <property type="entry name" value="Spore Coat Polysaccharide Biosynthesis Protein SpsA, Chain A"/>
    <property type="match status" value="1"/>
</dbReference>
<dbReference type="SUPFAM" id="SSF53448">
    <property type="entry name" value="Nucleotide-diphospho-sugar transferases"/>
    <property type="match status" value="1"/>
</dbReference>
<dbReference type="EMBL" id="NXLT01000005">
    <property type="protein sequence ID" value="RDU66674.1"/>
    <property type="molecule type" value="Genomic_DNA"/>
</dbReference>
<dbReference type="PANTHER" id="PTHR43584">
    <property type="entry name" value="NUCLEOTIDYL TRANSFERASE"/>
    <property type="match status" value="1"/>
</dbReference>
<keyword evidence="5" id="KW-1185">Reference proteome</keyword>
<dbReference type="GO" id="GO:0016779">
    <property type="term" value="F:nucleotidyltransferase activity"/>
    <property type="evidence" value="ECO:0007669"/>
    <property type="project" value="UniProtKB-KW"/>
</dbReference>
<dbReference type="InterPro" id="IPR050065">
    <property type="entry name" value="GlmU-like"/>
</dbReference>
<dbReference type="AlphaFoldDB" id="A0A3D8IPV5"/>
<sequence>MVGAIILAAGRGSRMKEATEFKPKCLIELNGKPLLQYQIDALLQAGVEEIGIVSGYKREELMPFIKHFNLREFYNEAFLDSNMVYSLMCARDWLYQKEFVISYSDIFYQPQGIIDLCRSDHDISLLYDIHWKKLWQKRFKDPLSDAETFKFNQEQMLLEIGKRTQSFEDIQGQFMGLIKCNKKGFENLCEILENRDFRHLDSTGLLNLYITLGYSVHCVPYDDVWGECDNQDDVKLYEQIYFNNIETIQNIKTS</sequence>
<dbReference type="Pfam" id="PF12804">
    <property type="entry name" value="NTP_transf_3"/>
    <property type="match status" value="1"/>
</dbReference>
<comment type="caution">
    <text evidence="4">The sequence shown here is derived from an EMBL/GenBank/DDBJ whole genome shotgun (WGS) entry which is preliminary data.</text>
</comment>
<organism evidence="4 5">
    <name type="scientific">Helicobacter equorum</name>
    <dbReference type="NCBI Taxonomy" id="361872"/>
    <lineage>
        <taxon>Bacteria</taxon>
        <taxon>Pseudomonadati</taxon>
        <taxon>Campylobacterota</taxon>
        <taxon>Epsilonproteobacteria</taxon>
        <taxon>Campylobacterales</taxon>
        <taxon>Helicobacteraceae</taxon>
        <taxon>Helicobacter</taxon>
    </lineage>
</organism>
<dbReference type="InterPro" id="IPR029044">
    <property type="entry name" value="Nucleotide-diphossugar_trans"/>
</dbReference>
<dbReference type="InterPro" id="IPR025877">
    <property type="entry name" value="MobA-like_NTP_Trfase"/>
</dbReference>
<evidence type="ECO:0000259" key="3">
    <source>
        <dbReference type="Pfam" id="PF12804"/>
    </source>
</evidence>
<keyword evidence="2 4" id="KW-0548">Nucleotidyltransferase</keyword>
<evidence type="ECO:0000313" key="4">
    <source>
        <dbReference type="EMBL" id="RDU66674.1"/>
    </source>
</evidence>
<protein>
    <submittedName>
        <fullName evidence="4">Phosphocholine cytidylyltransferase family protein</fullName>
    </submittedName>
</protein>
<reference evidence="4 5" key="1">
    <citation type="submission" date="2018-04" db="EMBL/GenBank/DDBJ databases">
        <title>Novel Campyloabacter and Helicobacter Species and Strains.</title>
        <authorList>
            <person name="Mannion A.J."/>
            <person name="Shen Z."/>
            <person name="Fox J.G."/>
        </authorList>
    </citation>
    <scope>NUCLEOTIDE SEQUENCE [LARGE SCALE GENOMIC DNA]</scope>
    <source>
        <strain evidence="4 5">MIT 12-6600</strain>
    </source>
</reference>
<dbReference type="PANTHER" id="PTHR43584:SF8">
    <property type="entry name" value="N-ACETYLMURAMATE ALPHA-1-PHOSPHATE URIDYLYLTRANSFERASE"/>
    <property type="match status" value="1"/>
</dbReference>
<evidence type="ECO:0000256" key="2">
    <source>
        <dbReference type="ARBA" id="ARBA00022695"/>
    </source>
</evidence>
<dbReference type="RefSeq" id="WP_115571366.1">
    <property type="nucleotide sequence ID" value="NZ_NXLT01000005.1"/>
</dbReference>
<keyword evidence="1 4" id="KW-0808">Transferase</keyword>